<dbReference type="VEuPathDB" id="FungiDB:G647_07917"/>
<evidence type="ECO:0000256" key="2">
    <source>
        <dbReference type="PIRSR" id="PIRSR600246-3"/>
    </source>
</evidence>
<evidence type="ECO:0000256" key="1">
    <source>
        <dbReference type="PIRSR" id="PIRSR600246-1"/>
    </source>
</evidence>
<evidence type="ECO:0000313" key="5">
    <source>
        <dbReference type="Proteomes" id="UP000094526"/>
    </source>
</evidence>
<feature type="compositionally biased region" description="Polar residues" evidence="3">
    <location>
        <begin position="268"/>
        <end position="277"/>
    </location>
</feature>
<dbReference type="InterPro" id="IPR037464">
    <property type="entry name" value="Taspase1"/>
</dbReference>
<proteinExistence type="predicted"/>
<evidence type="ECO:0000256" key="3">
    <source>
        <dbReference type="SAM" id="MobiDB-lite"/>
    </source>
</evidence>
<dbReference type="SUPFAM" id="SSF56235">
    <property type="entry name" value="N-terminal nucleophile aminohydrolases (Ntn hydrolases)"/>
    <property type="match status" value="1"/>
</dbReference>
<feature type="active site" description="Nucleophile" evidence="1">
    <location>
        <position position="333"/>
    </location>
</feature>
<evidence type="ECO:0000313" key="4">
    <source>
        <dbReference type="EMBL" id="OCT45266.1"/>
    </source>
</evidence>
<dbReference type="PANTHER" id="PTHR10188:SF8">
    <property type="entry name" value="THREONINE ASPARTASE 1"/>
    <property type="match status" value="1"/>
</dbReference>
<dbReference type="Proteomes" id="UP000094526">
    <property type="component" value="Unassembled WGS sequence"/>
</dbReference>
<sequence>MPRRPPEGGDICAVFIHAGAGFHSHQNEKVHLTAVNDAARVGMAVLKNGGDATDAVEMALRLLEDKEITNAGYGSNLTMDGGVECDATLVDHYGRSGAVGAIAQVKNPIAVARLVLEESTKPLSLQRVPPNLLVGPGATDFAAGKGIPILPADFLISEGARDRWIRWKRDLERVQNEEAQRHTQAQQIAEGAPQAEWTAAATSMTPITSPRKRPSLSGMATMTRPLVASTADVPTLPHTFSDPVSPFRRSGTHHNAPDGNASHDRSSETNSSQTATDDSLPWLMSATKRQKTSDSFDGPSSEEAIPANEHENPFDASMARFDNHVREDEVYDTVGAIAVDCFGRIAAGSSSGGIGMKHKGRCGPAALVGTGTAIIPVHPRDSSETCVATVCSGTGEHMATTTAAATAADRIYNAVRKEDGRLVHCNEDDAMRSIIVNDFMDHPGVAHSHCAGAIGILAVKKTRDGVYFYFGHNTDSFALASMHSEERKPVCTMSRSRGHGAIAQGGRVSRSRFARTR</sequence>
<dbReference type="InterPro" id="IPR029055">
    <property type="entry name" value="Ntn_hydrolases_N"/>
</dbReference>
<dbReference type="Gene3D" id="3.60.20.30">
    <property type="entry name" value="(Glycosyl)asparaginase"/>
    <property type="match status" value="1"/>
</dbReference>
<dbReference type="eggNOG" id="KOG1592">
    <property type="taxonomic scope" value="Eukaryota"/>
</dbReference>
<dbReference type="GO" id="GO:0005737">
    <property type="term" value="C:cytoplasm"/>
    <property type="evidence" value="ECO:0007669"/>
    <property type="project" value="TreeGrafter"/>
</dbReference>
<accession>A0A1C1C9U9</accession>
<dbReference type="Pfam" id="PF01112">
    <property type="entry name" value="Asparaginase_2"/>
    <property type="match status" value="2"/>
</dbReference>
<name>A0A1C1C9U9_9EURO</name>
<feature type="site" description="Cleavage; by autolysis" evidence="2">
    <location>
        <begin position="332"/>
        <end position="333"/>
    </location>
</feature>
<feature type="region of interest" description="Disordered" evidence="3">
    <location>
        <begin position="233"/>
        <end position="313"/>
    </location>
</feature>
<organism evidence="4 5">
    <name type="scientific">Cladophialophora carrionii</name>
    <dbReference type="NCBI Taxonomy" id="86049"/>
    <lineage>
        <taxon>Eukaryota</taxon>
        <taxon>Fungi</taxon>
        <taxon>Dikarya</taxon>
        <taxon>Ascomycota</taxon>
        <taxon>Pezizomycotina</taxon>
        <taxon>Eurotiomycetes</taxon>
        <taxon>Chaetothyriomycetidae</taxon>
        <taxon>Chaetothyriales</taxon>
        <taxon>Herpotrichiellaceae</taxon>
        <taxon>Cladophialophora</taxon>
    </lineage>
</organism>
<dbReference type="GO" id="GO:0051604">
    <property type="term" value="P:protein maturation"/>
    <property type="evidence" value="ECO:0007669"/>
    <property type="project" value="TreeGrafter"/>
</dbReference>
<gene>
    <name evidence="4" type="ORF">CLCR_05794</name>
</gene>
<dbReference type="FunFam" id="3.60.20.30:FF:000007">
    <property type="entry name" value="Similar to threonine aspartase"/>
    <property type="match status" value="1"/>
</dbReference>
<dbReference type="GO" id="GO:0004298">
    <property type="term" value="F:threonine-type endopeptidase activity"/>
    <property type="evidence" value="ECO:0007669"/>
    <property type="project" value="InterPro"/>
</dbReference>
<dbReference type="STRING" id="86049.A0A1C1C9U9"/>
<dbReference type="CDD" id="cd04514">
    <property type="entry name" value="Taspase1_like"/>
    <property type="match status" value="1"/>
</dbReference>
<feature type="region of interest" description="Disordered" evidence="3">
    <location>
        <begin position="492"/>
        <end position="517"/>
    </location>
</feature>
<dbReference type="EMBL" id="LGRB01000020">
    <property type="protein sequence ID" value="OCT45266.1"/>
    <property type="molecule type" value="Genomic_DNA"/>
</dbReference>
<dbReference type="VEuPathDB" id="FungiDB:CLCR_05794"/>
<dbReference type="PANTHER" id="PTHR10188">
    <property type="entry name" value="L-ASPARAGINASE"/>
    <property type="match status" value="1"/>
</dbReference>
<keyword evidence="5" id="KW-1185">Reference proteome</keyword>
<protein>
    <submittedName>
        <fullName evidence="4">Asparginase</fullName>
    </submittedName>
</protein>
<dbReference type="OrthoDB" id="77601at2759"/>
<dbReference type="InterPro" id="IPR000246">
    <property type="entry name" value="Peptidase_T2"/>
</dbReference>
<comment type="caution">
    <text evidence="4">The sequence shown here is derived from an EMBL/GenBank/DDBJ whole genome shotgun (WGS) entry which is preliminary data.</text>
</comment>
<feature type="region of interest" description="Disordered" evidence="3">
    <location>
        <begin position="178"/>
        <end position="218"/>
    </location>
</feature>
<dbReference type="AlphaFoldDB" id="A0A1C1C9U9"/>
<reference evidence="5" key="1">
    <citation type="submission" date="2015-07" db="EMBL/GenBank/DDBJ databases">
        <authorList>
            <person name="Teixeira M.M."/>
            <person name="Souza R.C."/>
            <person name="Almeida L.G."/>
            <person name="Vicente V.A."/>
            <person name="de Hoog S."/>
            <person name="Bocca A.L."/>
            <person name="de Almeida S.R."/>
            <person name="Vasconcelos A.T."/>
            <person name="Felipe M.S."/>
        </authorList>
    </citation>
    <scope>NUCLEOTIDE SEQUENCE [LARGE SCALE GENOMIC DNA]</scope>
    <source>
        <strain evidence="5">KSF</strain>
    </source>
</reference>